<evidence type="ECO:0000313" key="2">
    <source>
        <dbReference type="EMBL" id="PRP79123.1"/>
    </source>
</evidence>
<feature type="transmembrane region" description="Helical" evidence="1">
    <location>
        <begin position="750"/>
        <end position="770"/>
    </location>
</feature>
<evidence type="ECO:0000256" key="1">
    <source>
        <dbReference type="SAM" id="Phobius"/>
    </source>
</evidence>
<dbReference type="Proteomes" id="UP000241769">
    <property type="component" value="Unassembled WGS sequence"/>
</dbReference>
<evidence type="ECO:0000313" key="3">
    <source>
        <dbReference type="Proteomes" id="UP000241769"/>
    </source>
</evidence>
<comment type="caution">
    <text evidence="2">The sequence shown here is derived from an EMBL/GenBank/DDBJ whole genome shotgun (WGS) entry which is preliminary data.</text>
</comment>
<keyword evidence="1" id="KW-1133">Transmembrane helix</keyword>
<organism evidence="2 3">
    <name type="scientific">Planoprotostelium fungivorum</name>
    <dbReference type="NCBI Taxonomy" id="1890364"/>
    <lineage>
        <taxon>Eukaryota</taxon>
        <taxon>Amoebozoa</taxon>
        <taxon>Evosea</taxon>
        <taxon>Variosea</taxon>
        <taxon>Cavosteliida</taxon>
        <taxon>Cavosteliaceae</taxon>
        <taxon>Planoprotostelium</taxon>
    </lineage>
</organism>
<dbReference type="InParanoid" id="A0A2P6N598"/>
<reference evidence="2 3" key="1">
    <citation type="journal article" date="2018" name="Genome Biol. Evol.">
        <title>Multiple Roots of Fruiting Body Formation in Amoebozoa.</title>
        <authorList>
            <person name="Hillmann F."/>
            <person name="Forbes G."/>
            <person name="Novohradska S."/>
            <person name="Ferling I."/>
            <person name="Riege K."/>
            <person name="Groth M."/>
            <person name="Westermann M."/>
            <person name="Marz M."/>
            <person name="Spaller T."/>
            <person name="Winckler T."/>
            <person name="Schaap P."/>
            <person name="Glockner G."/>
        </authorList>
    </citation>
    <scope>NUCLEOTIDE SEQUENCE [LARGE SCALE GENOMIC DNA]</scope>
    <source>
        <strain evidence="2 3">Jena</strain>
    </source>
</reference>
<accession>A0A2P6N598</accession>
<keyword evidence="1" id="KW-0472">Membrane</keyword>
<gene>
    <name evidence="2" type="ORF">PROFUN_11679</name>
</gene>
<dbReference type="EMBL" id="MDYQ01000196">
    <property type="protein sequence ID" value="PRP79123.1"/>
    <property type="molecule type" value="Genomic_DNA"/>
</dbReference>
<keyword evidence="1" id="KW-0812">Transmembrane</keyword>
<proteinExistence type="predicted"/>
<name>A0A2P6N598_9EUKA</name>
<protein>
    <submittedName>
        <fullName evidence="2">Uncharacterized protein</fullName>
    </submittedName>
</protein>
<dbReference type="AlphaFoldDB" id="A0A2P6N598"/>
<sequence length="771" mass="83933">MDWWIFPSFAEGLNPSTSNVIFHRHHLRACLSSARALSRHHAIHVNGMFERRGTTMLYSFCSQPFSTLTTVPVTSSVAVLYSEEQVDSALKVFLKNGRMEHSNPTSLSVGFGRAFGPFCRKRMDRNLNTITMRLNSTECGPTAFPLVGLTCQPNSTRALAIPHSLFLCTIMKSLSLLLFACLLAVASARPAAFRNAVPVDGTGTRRLVEEIGDHTISRSAKFLPQLVLLDEVQELLSLTCYGSDRFVLVFNDSVPSWTDNFPVLGGTEWGCVDDEGKATSPALYVLDVTTEGNTVELRGRRPELNEVYESFRIDFSKDEGRKRSSATFNAGSYNYDFTNDRALAGIPLFYQDCSSSDLSSKAREFCSLYGTLSNNVTCTNCFAHNQITLSISYGVFSGLTLSASGALTLHAEFDLTVPAEIVRELEIFSRSLPLLAIPAFVGVSLGGYLNVKMTALVGWENQGTLHSGFDMDIGYGVTLGSDPWISPNFQLIKPTGSQGGEVTFRLNFTIGPAFSAKALGLSLVDLSINFNPWVEVDVDFALSKPFPALSNVPTTSDSVLYDSDFVSACYNDHYLDFTVPFGYQTVFQMTGDVVPDMYVVLEDFASPIPLARGCLLPSSSSLLKQVQFLFNGNVSRLVSSTQTFVSLFLQDLSLNIGEELTAGISVSLVTNNMGQLVVNVTLPQGPDFVDTDTRYGQLKELSQDPSTIRNSYKSSRVSQYLVADVPASTTSTTISPYGTSNPDSLRPSSLAAASGVPLLVLVVASMLAVVM</sequence>
<keyword evidence="3" id="KW-1185">Reference proteome</keyword>